<dbReference type="KEGG" id="eff:skT53_35630"/>
<accession>A0A7I8DEE5</accession>
<proteinExistence type="predicted"/>
<organism evidence="1 2">
    <name type="scientific">Effusibacillus dendaii</name>
    <dbReference type="NCBI Taxonomy" id="2743772"/>
    <lineage>
        <taxon>Bacteria</taxon>
        <taxon>Bacillati</taxon>
        <taxon>Bacillota</taxon>
        <taxon>Bacilli</taxon>
        <taxon>Bacillales</taxon>
        <taxon>Alicyclobacillaceae</taxon>
        <taxon>Effusibacillus</taxon>
    </lineage>
</organism>
<evidence type="ECO:0000313" key="2">
    <source>
        <dbReference type="Proteomes" id="UP000593802"/>
    </source>
</evidence>
<reference evidence="1 2" key="1">
    <citation type="submission" date="2020-08" db="EMBL/GenBank/DDBJ databases">
        <title>Complete Genome Sequence of Effusibacillus dendaii Strain skT53, Isolated from Farmland soil.</title>
        <authorList>
            <person name="Konishi T."/>
            <person name="Kawasaki H."/>
        </authorList>
    </citation>
    <scope>NUCLEOTIDE SEQUENCE [LARGE SCALE GENOMIC DNA]</scope>
    <source>
        <strain evidence="2">skT53</strain>
    </source>
</reference>
<evidence type="ECO:0000313" key="1">
    <source>
        <dbReference type="EMBL" id="BCJ88578.1"/>
    </source>
</evidence>
<name>A0A7I8DEE5_9BACL</name>
<dbReference type="AlphaFoldDB" id="A0A7I8DEE5"/>
<dbReference type="EMBL" id="AP023366">
    <property type="protein sequence ID" value="BCJ88578.1"/>
    <property type="molecule type" value="Genomic_DNA"/>
</dbReference>
<gene>
    <name evidence="1" type="ORF">skT53_35630</name>
</gene>
<dbReference type="Proteomes" id="UP000593802">
    <property type="component" value="Chromosome"/>
</dbReference>
<keyword evidence="2" id="KW-1185">Reference proteome</keyword>
<sequence length="44" mass="5078">MRDAENLAITNDYMLDNYLLLGYDTGVNRNTQAQEQRGFLRLLG</sequence>
<protein>
    <submittedName>
        <fullName evidence="1">Uncharacterized protein</fullName>
    </submittedName>
</protein>